<evidence type="ECO:0000313" key="1">
    <source>
        <dbReference type="EMBL" id="KAG0560078.1"/>
    </source>
</evidence>
<proteinExistence type="predicted"/>
<keyword evidence="2" id="KW-1185">Reference proteome</keyword>
<dbReference type="AlphaFoldDB" id="A0A8T0GQV9"/>
<dbReference type="Proteomes" id="UP000822688">
    <property type="component" value="Chromosome 10"/>
</dbReference>
<gene>
    <name evidence="1" type="ORF">KC19_10G153000</name>
</gene>
<protein>
    <submittedName>
        <fullName evidence="1">Uncharacterized protein</fullName>
    </submittedName>
</protein>
<dbReference type="EMBL" id="CM026431">
    <property type="protein sequence ID" value="KAG0560078.1"/>
    <property type="molecule type" value="Genomic_DNA"/>
</dbReference>
<reference evidence="1" key="1">
    <citation type="submission" date="2020-06" db="EMBL/GenBank/DDBJ databases">
        <title>WGS assembly of Ceratodon purpureus strain R40.</title>
        <authorList>
            <person name="Carey S.B."/>
            <person name="Jenkins J."/>
            <person name="Shu S."/>
            <person name="Lovell J.T."/>
            <person name="Sreedasyam A."/>
            <person name="Maumus F."/>
            <person name="Tiley G.P."/>
            <person name="Fernandez-Pozo N."/>
            <person name="Barry K."/>
            <person name="Chen C."/>
            <person name="Wang M."/>
            <person name="Lipzen A."/>
            <person name="Daum C."/>
            <person name="Saski C.A."/>
            <person name="Payton A.C."/>
            <person name="Mcbreen J.C."/>
            <person name="Conrad R.E."/>
            <person name="Kollar L.M."/>
            <person name="Olsson S."/>
            <person name="Huttunen S."/>
            <person name="Landis J.B."/>
            <person name="Wickett N.J."/>
            <person name="Johnson M.G."/>
            <person name="Rensing S.A."/>
            <person name="Grimwood J."/>
            <person name="Schmutz J."/>
            <person name="Mcdaniel S.F."/>
        </authorList>
    </citation>
    <scope>NUCLEOTIDE SEQUENCE</scope>
    <source>
        <strain evidence="1">R40</strain>
    </source>
</reference>
<name>A0A8T0GQV9_CERPU</name>
<accession>A0A8T0GQV9</accession>
<comment type="caution">
    <text evidence="1">The sequence shown here is derived from an EMBL/GenBank/DDBJ whole genome shotgun (WGS) entry which is preliminary data.</text>
</comment>
<sequence length="95" mass="10442">MILCNASGRLKARRKVVHQVSCCFFNFCCFGTGRETLSANWSNGSFRKGSFMVSVRFMGVGVGYIIGFCRTFLELIRHVKVSGVGDTDCTGLGNM</sequence>
<organism evidence="1 2">
    <name type="scientific">Ceratodon purpureus</name>
    <name type="common">Fire moss</name>
    <name type="synonym">Dicranum purpureum</name>
    <dbReference type="NCBI Taxonomy" id="3225"/>
    <lineage>
        <taxon>Eukaryota</taxon>
        <taxon>Viridiplantae</taxon>
        <taxon>Streptophyta</taxon>
        <taxon>Embryophyta</taxon>
        <taxon>Bryophyta</taxon>
        <taxon>Bryophytina</taxon>
        <taxon>Bryopsida</taxon>
        <taxon>Dicranidae</taxon>
        <taxon>Pseudoditrichales</taxon>
        <taxon>Ditrichaceae</taxon>
        <taxon>Ceratodon</taxon>
    </lineage>
</organism>
<evidence type="ECO:0000313" key="2">
    <source>
        <dbReference type="Proteomes" id="UP000822688"/>
    </source>
</evidence>